<accession>A0A9N8P3T6</accession>
<organism evidence="2 3">
    <name type="scientific">Flavobacterium panici</name>
    <dbReference type="NCBI Taxonomy" id="2654843"/>
    <lineage>
        <taxon>Bacteria</taxon>
        <taxon>Pseudomonadati</taxon>
        <taxon>Bacteroidota</taxon>
        <taxon>Flavobacteriia</taxon>
        <taxon>Flavobacteriales</taxon>
        <taxon>Flavobacteriaceae</taxon>
        <taxon>Flavobacterium</taxon>
    </lineage>
</organism>
<proteinExistence type="predicted"/>
<evidence type="ECO:0008006" key="4">
    <source>
        <dbReference type="Google" id="ProtNLM"/>
    </source>
</evidence>
<sequence>MKKYIKQIATFALIAILASCDAADDNIEYSTAGGNVVPTTSSISRLDNNYNLPLNTFTKEGVTVSKVEIYKNAAKTTSDPIVLGDKVADATLTDGKATFNTSSLGSFDVFPVTSGGTTTLTGKTGSYALAIISSYSDGSTTRATWTLTVGKGIVWQIYNADGDPVTNATSGVTTAPYNGTEPVIITFAPVKKSTTVVNSIVGEWSKNGGAFSALPGTLPTTRQDLDIAAIPYSTYGGLAAGDKITYRFTITAGTQTDAISTTVTFN</sequence>
<reference evidence="2 3" key="1">
    <citation type="submission" date="2020-06" db="EMBL/GenBank/DDBJ databases">
        <authorList>
            <person name="Criscuolo A."/>
        </authorList>
    </citation>
    <scope>NUCLEOTIDE SEQUENCE [LARGE SCALE GENOMIC DNA]</scope>
    <source>
        <strain evidence="2">PXU-55</strain>
    </source>
</reference>
<gene>
    <name evidence="2" type="ORF">FLAPXU55_04198</name>
</gene>
<evidence type="ECO:0000256" key="1">
    <source>
        <dbReference type="SAM" id="SignalP"/>
    </source>
</evidence>
<dbReference type="EMBL" id="CAIJDE010000062">
    <property type="protein sequence ID" value="CAC9976472.1"/>
    <property type="molecule type" value="Genomic_DNA"/>
</dbReference>
<feature type="chain" id="PRO_5040435508" description="DUF5017 domain-containing protein" evidence="1">
    <location>
        <begin position="23"/>
        <end position="266"/>
    </location>
</feature>
<dbReference type="AlphaFoldDB" id="A0A9N8P3T6"/>
<protein>
    <recommendedName>
        <fullName evidence="4">DUF5017 domain-containing protein</fullName>
    </recommendedName>
</protein>
<evidence type="ECO:0000313" key="2">
    <source>
        <dbReference type="EMBL" id="CAC9976472.1"/>
    </source>
</evidence>
<feature type="signal peptide" evidence="1">
    <location>
        <begin position="1"/>
        <end position="22"/>
    </location>
</feature>
<dbReference type="Proteomes" id="UP000533639">
    <property type="component" value="Unassembled WGS sequence"/>
</dbReference>
<evidence type="ECO:0000313" key="3">
    <source>
        <dbReference type="Proteomes" id="UP000533639"/>
    </source>
</evidence>
<keyword evidence="3" id="KW-1185">Reference proteome</keyword>
<comment type="caution">
    <text evidence="2">The sequence shown here is derived from an EMBL/GenBank/DDBJ whole genome shotgun (WGS) entry which is preliminary data.</text>
</comment>
<name>A0A9N8P3T6_9FLAO</name>
<dbReference type="RefSeq" id="WP_180861065.1">
    <property type="nucleotide sequence ID" value="NZ_CAIJDE010000062.1"/>
</dbReference>
<keyword evidence="1" id="KW-0732">Signal</keyword>
<dbReference type="PROSITE" id="PS51257">
    <property type="entry name" value="PROKAR_LIPOPROTEIN"/>
    <property type="match status" value="1"/>
</dbReference>